<dbReference type="InterPro" id="IPR013738">
    <property type="entry name" value="Beta_galactosidase_Trimer"/>
</dbReference>
<feature type="domain" description="Beta-galactosidase trimerisation" evidence="1">
    <location>
        <begin position="36"/>
        <end position="108"/>
    </location>
</feature>
<name>X1PUJ1_9ZZZZ</name>
<gene>
    <name evidence="2" type="ORF">S12H4_09871</name>
</gene>
<reference evidence="2" key="1">
    <citation type="journal article" date="2014" name="Front. Microbiol.">
        <title>High frequency of phylogenetically diverse reductive dehalogenase-homologous genes in deep subseafloor sedimentary metagenomes.</title>
        <authorList>
            <person name="Kawai M."/>
            <person name="Futagami T."/>
            <person name="Toyoda A."/>
            <person name="Takaki Y."/>
            <person name="Nishi S."/>
            <person name="Hori S."/>
            <person name="Arai W."/>
            <person name="Tsubouchi T."/>
            <person name="Morono Y."/>
            <person name="Uchiyama I."/>
            <person name="Ito T."/>
            <person name="Fujiyama A."/>
            <person name="Inagaki F."/>
            <person name="Takami H."/>
        </authorList>
    </citation>
    <scope>NUCLEOTIDE SEQUENCE</scope>
    <source>
        <strain evidence="2">Expedition CK06-06</strain>
    </source>
</reference>
<sequence>MKKTILIIMILFSFRSIYSQPELGGQVWNSERTGQFLILPNITALTDQQAASLEEFVKRGNDAFITGLTGLYDEYMRLHSLIGFSLKDLLGAEYRTIRMMEKAASIQFINSSSGKRNYCI</sequence>
<dbReference type="CDD" id="cd03143">
    <property type="entry name" value="A4_beta-galactosidase_middle_domain"/>
    <property type="match status" value="1"/>
</dbReference>
<evidence type="ECO:0000313" key="2">
    <source>
        <dbReference type="EMBL" id="GAI59907.1"/>
    </source>
</evidence>
<dbReference type="Pfam" id="PF08532">
    <property type="entry name" value="Glyco_hydro_42M"/>
    <property type="match status" value="1"/>
</dbReference>
<dbReference type="Gene3D" id="3.40.50.880">
    <property type="match status" value="1"/>
</dbReference>
<protein>
    <recommendedName>
        <fullName evidence="1">Beta-galactosidase trimerisation domain-containing protein</fullName>
    </recommendedName>
</protein>
<accession>X1PUJ1</accession>
<dbReference type="AlphaFoldDB" id="X1PUJ1"/>
<proteinExistence type="predicted"/>
<organism evidence="2">
    <name type="scientific">marine sediment metagenome</name>
    <dbReference type="NCBI Taxonomy" id="412755"/>
    <lineage>
        <taxon>unclassified sequences</taxon>
        <taxon>metagenomes</taxon>
        <taxon>ecological metagenomes</taxon>
    </lineage>
</organism>
<dbReference type="EMBL" id="BARW01004094">
    <property type="protein sequence ID" value="GAI59907.1"/>
    <property type="molecule type" value="Genomic_DNA"/>
</dbReference>
<dbReference type="GO" id="GO:0005975">
    <property type="term" value="P:carbohydrate metabolic process"/>
    <property type="evidence" value="ECO:0007669"/>
    <property type="project" value="InterPro"/>
</dbReference>
<dbReference type="InterPro" id="IPR029062">
    <property type="entry name" value="Class_I_gatase-like"/>
</dbReference>
<evidence type="ECO:0000259" key="1">
    <source>
        <dbReference type="Pfam" id="PF08532"/>
    </source>
</evidence>
<dbReference type="GO" id="GO:0004565">
    <property type="term" value="F:beta-galactosidase activity"/>
    <property type="evidence" value="ECO:0007669"/>
    <property type="project" value="InterPro"/>
</dbReference>
<comment type="caution">
    <text evidence="2">The sequence shown here is derived from an EMBL/GenBank/DDBJ whole genome shotgun (WGS) entry which is preliminary data.</text>
</comment>